<dbReference type="Pfam" id="PF08881">
    <property type="entry name" value="CVNH"/>
    <property type="match status" value="1"/>
</dbReference>
<dbReference type="InterPro" id="IPR036673">
    <property type="entry name" value="Cyanovirin-N_sf"/>
</dbReference>
<dbReference type="Proteomes" id="UP000824596">
    <property type="component" value="Unassembled WGS sequence"/>
</dbReference>
<dbReference type="GeneID" id="68350891"/>
<dbReference type="AlphaFoldDB" id="A0A9P8N1B3"/>
<keyword evidence="4" id="KW-1185">Reference proteome</keyword>
<feature type="signal peptide" evidence="1">
    <location>
        <begin position="1"/>
        <end position="19"/>
    </location>
</feature>
<dbReference type="RefSeq" id="XP_044723866.1">
    <property type="nucleotide sequence ID" value="XM_044860233.1"/>
</dbReference>
<name>A0A9P8N1B3_9HYPO</name>
<dbReference type="OrthoDB" id="4672515at2759"/>
<comment type="caution">
    <text evidence="3">The sequence shown here is derived from an EMBL/GenBank/DDBJ whole genome shotgun (WGS) entry which is preliminary data.</text>
</comment>
<feature type="domain" description="Cyanovirin-N" evidence="2">
    <location>
        <begin position="40"/>
        <end position="119"/>
    </location>
</feature>
<evidence type="ECO:0000256" key="1">
    <source>
        <dbReference type="SAM" id="SignalP"/>
    </source>
</evidence>
<dbReference type="EMBL" id="JAIZPD010000002">
    <property type="protein sequence ID" value="KAH0966353.1"/>
    <property type="molecule type" value="Genomic_DNA"/>
</dbReference>
<proteinExistence type="predicted"/>
<organism evidence="3 4">
    <name type="scientific">Hirsutella rhossiliensis</name>
    <dbReference type="NCBI Taxonomy" id="111463"/>
    <lineage>
        <taxon>Eukaryota</taxon>
        <taxon>Fungi</taxon>
        <taxon>Dikarya</taxon>
        <taxon>Ascomycota</taxon>
        <taxon>Pezizomycotina</taxon>
        <taxon>Sordariomycetes</taxon>
        <taxon>Hypocreomycetidae</taxon>
        <taxon>Hypocreales</taxon>
        <taxon>Ophiocordycipitaceae</taxon>
        <taxon>Hirsutella</taxon>
    </lineage>
</organism>
<evidence type="ECO:0000259" key="2">
    <source>
        <dbReference type="Pfam" id="PF08881"/>
    </source>
</evidence>
<protein>
    <submittedName>
        <fullName evidence="3">CVNH domain-containing protein</fullName>
    </submittedName>
</protein>
<reference evidence="3" key="1">
    <citation type="submission" date="2021-09" db="EMBL/GenBank/DDBJ databases">
        <title>A high-quality genome of the endoparasitic fungus Hirsutella rhossiliensis with a comparison of Hirsutella genomes reveals transposable elements contributing to genome size variation.</title>
        <authorList>
            <person name="Lin R."/>
            <person name="Jiao Y."/>
            <person name="Sun X."/>
            <person name="Ling J."/>
            <person name="Xie B."/>
            <person name="Cheng X."/>
        </authorList>
    </citation>
    <scope>NUCLEOTIDE SEQUENCE</scope>
    <source>
        <strain evidence="3">HR02</strain>
    </source>
</reference>
<keyword evidence="1" id="KW-0732">Signal</keyword>
<feature type="chain" id="PRO_5040379078" evidence="1">
    <location>
        <begin position="20"/>
        <end position="183"/>
    </location>
</feature>
<accession>A0A9P8N1B3</accession>
<gene>
    <name evidence="3" type="ORF">HRG_01762</name>
</gene>
<evidence type="ECO:0000313" key="3">
    <source>
        <dbReference type="EMBL" id="KAH0966353.1"/>
    </source>
</evidence>
<dbReference type="InterPro" id="IPR011058">
    <property type="entry name" value="Cyanovirin-N"/>
</dbReference>
<evidence type="ECO:0000313" key="4">
    <source>
        <dbReference type="Proteomes" id="UP000824596"/>
    </source>
</evidence>
<dbReference type="SUPFAM" id="SSF51322">
    <property type="entry name" value="Cyanovirin-N"/>
    <property type="match status" value="1"/>
</dbReference>
<dbReference type="Gene3D" id="2.30.60.10">
    <property type="entry name" value="Cyanovirin-N"/>
    <property type="match status" value="1"/>
</dbReference>
<sequence length="183" mass="19809">MPLPGWALLAVLDLAAAAAAQLRVQCSFVGFADASESHPMAYTAKCSRSSGDPVEVCSQLNLEHCLSNHDGELRPPTDGNKSPGFKGTCASCHVDGEGWKLYCQCKRLNLSINYTSVELGKAYWVQTSLIVRADKIRPDTTYTENIIVVQDGLLTCSGTVGEELSECPVTRLGRPTDRARFEA</sequence>